<dbReference type="RefSeq" id="WP_137250386.1">
    <property type="nucleotide sequence ID" value="NZ_SZQA01000035.1"/>
</dbReference>
<dbReference type="OrthoDB" id="9813719at2"/>
<dbReference type="Gene3D" id="3.90.120.10">
    <property type="entry name" value="DNA Methylase, subunit A, domain 2"/>
    <property type="match status" value="1"/>
</dbReference>
<organism evidence="8 9">
    <name type="scientific">Herbidospora galbida</name>
    <dbReference type="NCBI Taxonomy" id="2575442"/>
    <lineage>
        <taxon>Bacteria</taxon>
        <taxon>Bacillati</taxon>
        <taxon>Actinomycetota</taxon>
        <taxon>Actinomycetes</taxon>
        <taxon>Streptosporangiales</taxon>
        <taxon>Streptosporangiaceae</taxon>
        <taxon>Herbidospora</taxon>
    </lineage>
</organism>
<evidence type="ECO:0000256" key="7">
    <source>
        <dbReference type="RuleBase" id="RU000417"/>
    </source>
</evidence>
<evidence type="ECO:0000256" key="2">
    <source>
        <dbReference type="ARBA" id="ARBA00022679"/>
    </source>
</evidence>
<dbReference type="Pfam" id="PF00145">
    <property type="entry name" value="DNA_methylase"/>
    <property type="match status" value="1"/>
</dbReference>
<dbReference type="PANTHER" id="PTHR10629">
    <property type="entry name" value="CYTOSINE-SPECIFIC METHYLTRANSFERASE"/>
    <property type="match status" value="1"/>
</dbReference>
<evidence type="ECO:0000256" key="4">
    <source>
        <dbReference type="ARBA" id="ARBA00022747"/>
    </source>
</evidence>
<evidence type="ECO:0000256" key="3">
    <source>
        <dbReference type="ARBA" id="ARBA00022691"/>
    </source>
</evidence>
<dbReference type="InterPro" id="IPR018117">
    <property type="entry name" value="C5_DNA_meth_AS"/>
</dbReference>
<keyword evidence="4" id="KW-0680">Restriction system</keyword>
<dbReference type="PROSITE" id="PS51679">
    <property type="entry name" value="SAM_MT_C5"/>
    <property type="match status" value="1"/>
</dbReference>
<dbReference type="PROSITE" id="PS00095">
    <property type="entry name" value="C5_MTASE_2"/>
    <property type="match status" value="1"/>
</dbReference>
<gene>
    <name evidence="8" type="ORF">FDA94_29760</name>
</gene>
<evidence type="ECO:0000313" key="9">
    <source>
        <dbReference type="Proteomes" id="UP000308705"/>
    </source>
</evidence>
<dbReference type="InterPro" id="IPR001525">
    <property type="entry name" value="C5_MeTfrase"/>
</dbReference>
<feature type="active site" evidence="5">
    <location>
        <position position="86"/>
    </location>
</feature>
<dbReference type="AlphaFoldDB" id="A0A4U3M745"/>
<comment type="caution">
    <text evidence="8">The sequence shown here is derived from an EMBL/GenBank/DDBJ whole genome shotgun (WGS) entry which is preliminary data.</text>
</comment>
<comment type="catalytic activity">
    <reaction evidence="7">
        <text>a 2'-deoxycytidine in DNA + S-adenosyl-L-methionine = a 5-methyl-2'-deoxycytidine in DNA + S-adenosyl-L-homocysteine + H(+)</text>
        <dbReference type="Rhea" id="RHEA:13681"/>
        <dbReference type="Rhea" id="RHEA-COMP:11369"/>
        <dbReference type="Rhea" id="RHEA-COMP:11370"/>
        <dbReference type="ChEBI" id="CHEBI:15378"/>
        <dbReference type="ChEBI" id="CHEBI:57856"/>
        <dbReference type="ChEBI" id="CHEBI:59789"/>
        <dbReference type="ChEBI" id="CHEBI:85452"/>
        <dbReference type="ChEBI" id="CHEBI:85454"/>
        <dbReference type="EC" id="2.1.1.37"/>
    </reaction>
</comment>
<dbReference type="GO" id="GO:0032259">
    <property type="term" value="P:methylation"/>
    <property type="evidence" value="ECO:0007669"/>
    <property type="project" value="UniProtKB-KW"/>
</dbReference>
<reference evidence="8 9" key="1">
    <citation type="submission" date="2019-04" db="EMBL/GenBank/DDBJ databases">
        <title>Herbidospora sp. NEAU-GS14.nov., a novel actinomycete isolated from soil.</title>
        <authorList>
            <person name="Han L."/>
        </authorList>
    </citation>
    <scope>NUCLEOTIDE SEQUENCE [LARGE SCALE GENOMIC DNA]</scope>
    <source>
        <strain evidence="8 9">NEAU-GS14</strain>
    </source>
</reference>
<dbReference type="EC" id="2.1.1.37" evidence="7"/>
<evidence type="ECO:0000256" key="1">
    <source>
        <dbReference type="ARBA" id="ARBA00022603"/>
    </source>
</evidence>
<dbReference type="InterPro" id="IPR031303">
    <property type="entry name" value="C5_meth_CS"/>
</dbReference>
<keyword evidence="1 5" id="KW-0489">Methyltransferase</keyword>
<dbReference type="NCBIfam" id="TIGR00675">
    <property type="entry name" value="dcm"/>
    <property type="match status" value="1"/>
</dbReference>
<dbReference type="EMBL" id="SZQA01000035">
    <property type="protein sequence ID" value="TKK84330.1"/>
    <property type="molecule type" value="Genomic_DNA"/>
</dbReference>
<dbReference type="PRINTS" id="PR00105">
    <property type="entry name" value="C5METTRFRASE"/>
</dbReference>
<dbReference type="Proteomes" id="UP000308705">
    <property type="component" value="Unassembled WGS sequence"/>
</dbReference>
<evidence type="ECO:0000313" key="8">
    <source>
        <dbReference type="EMBL" id="TKK84330.1"/>
    </source>
</evidence>
<sequence length="364" mass="40084">MEDLQTPPRISAVDLFCGAGGLTHGLLQSGINVRAGIDLDPACRFPFEANNSAVFIERDVNQVSAEDILPYFPEDEISLLAGCAPCQPFSTYSQGDRGKKRGMDWQLLSSFGRLIREVQPDLVTMENVPQLARHEVFDEFLVSLDGYAISWSVVECSKLGIPQTRRRLVLIASKLGSKNLRIPESLGPERTVRQTIEDLPRLAAGSQDQADSLHVASALSDLNMKRIKASKPGGTWRDWDPELLAACHKRDSGSTYPSVYGRMEWDAPAPTMTTQCFGYGNGRFGHPEQNRAISLREAAMIQTFPRRYEFVREGESPTFSTLGRLIGNAVPVRLGEIIGATLMAHVAAADSTGVDFRPVQKSLF</sequence>
<comment type="similarity">
    <text evidence="5 6">Belongs to the class I-like SAM-binding methyltransferase superfamily. C5-methyltransferase family.</text>
</comment>
<dbReference type="InterPro" id="IPR050390">
    <property type="entry name" value="C5-Methyltransferase"/>
</dbReference>
<protein>
    <recommendedName>
        <fullName evidence="7">Cytosine-specific methyltransferase</fullName>
        <ecNumber evidence="7">2.1.1.37</ecNumber>
    </recommendedName>
</protein>
<evidence type="ECO:0000256" key="5">
    <source>
        <dbReference type="PROSITE-ProRule" id="PRU01016"/>
    </source>
</evidence>
<accession>A0A4U3M745</accession>
<dbReference type="GO" id="GO:0003886">
    <property type="term" value="F:DNA (cytosine-5-)-methyltransferase activity"/>
    <property type="evidence" value="ECO:0007669"/>
    <property type="project" value="UniProtKB-EC"/>
</dbReference>
<dbReference type="SUPFAM" id="SSF53335">
    <property type="entry name" value="S-adenosyl-L-methionine-dependent methyltransferases"/>
    <property type="match status" value="1"/>
</dbReference>
<dbReference type="PROSITE" id="PS00094">
    <property type="entry name" value="C5_MTASE_1"/>
    <property type="match status" value="1"/>
</dbReference>
<dbReference type="GO" id="GO:0003677">
    <property type="term" value="F:DNA binding"/>
    <property type="evidence" value="ECO:0007669"/>
    <property type="project" value="TreeGrafter"/>
</dbReference>
<dbReference type="GO" id="GO:0009307">
    <property type="term" value="P:DNA restriction-modification system"/>
    <property type="evidence" value="ECO:0007669"/>
    <property type="project" value="UniProtKB-KW"/>
</dbReference>
<proteinExistence type="inferred from homology"/>
<keyword evidence="9" id="KW-1185">Reference proteome</keyword>
<evidence type="ECO:0000256" key="6">
    <source>
        <dbReference type="RuleBase" id="RU000416"/>
    </source>
</evidence>
<dbReference type="PANTHER" id="PTHR10629:SF52">
    <property type="entry name" value="DNA (CYTOSINE-5)-METHYLTRANSFERASE 1"/>
    <property type="match status" value="1"/>
</dbReference>
<dbReference type="Gene3D" id="3.40.50.150">
    <property type="entry name" value="Vaccinia Virus protein VP39"/>
    <property type="match status" value="1"/>
</dbReference>
<dbReference type="GO" id="GO:0044027">
    <property type="term" value="P:negative regulation of gene expression via chromosomal CpG island methylation"/>
    <property type="evidence" value="ECO:0007669"/>
    <property type="project" value="TreeGrafter"/>
</dbReference>
<keyword evidence="2 5" id="KW-0808">Transferase</keyword>
<dbReference type="InterPro" id="IPR029063">
    <property type="entry name" value="SAM-dependent_MTases_sf"/>
</dbReference>
<name>A0A4U3M745_9ACTN</name>
<keyword evidence="3 5" id="KW-0949">S-adenosyl-L-methionine</keyword>